<dbReference type="AlphaFoldDB" id="A0A0F9FKN4"/>
<organism evidence="2">
    <name type="scientific">marine sediment metagenome</name>
    <dbReference type="NCBI Taxonomy" id="412755"/>
    <lineage>
        <taxon>unclassified sequences</taxon>
        <taxon>metagenomes</taxon>
        <taxon>ecological metagenomes</taxon>
    </lineage>
</organism>
<sequence length="76" mass="8528">MRYFLIRDSVIENCILWDGERPFNPGPDVQLILEAELPGLRIGDRVSGPASEQEPGSELEAELEPEPRSEPEPEPD</sequence>
<reference evidence="2" key="1">
    <citation type="journal article" date="2015" name="Nature">
        <title>Complex archaea that bridge the gap between prokaryotes and eukaryotes.</title>
        <authorList>
            <person name="Spang A."/>
            <person name="Saw J.H."/>
            <person name="Jorgensen S.L."/>
            <person name="Zaremba-Niedzwiedzka K."/>
            <person name="Martijn J."/>
            <person name="Lind A.E."/>
            <person name="van Eijk R."/>
            <person name="Schleper C."/>
            <person name="Guy L."/>
            <person name="Ettema T.J."/>
        </authorList>
    </citation>
    <scope>NUCLEOTIDE SEQUENCE</scope>
</reference>
<feature type="compositionally biased region" description="Basic and acidic residues" evidence="1">
    <location>
        <begin position="65"/>
        <end position="76"/>
    </location>
</feature>
<accession>A0A0F9FKN4</accession>
<protein>
    <submittedName>
        <fullName evidence="2">Uncharacterized protein</fullName>
    </submittedName>
</protein>
<feature type="compositionally biased region" description="Acidic residues" evidence="1">
    <location>
        <begin position="55"/>
        <end position="64"/>
    </location>
</feature>
<evidence type="ECO:0000313" key="2">
    <source>
        <dbReference type="EMBL" id="KKL79051.1"/>
    </source>
</evidence>
<gene>
    <name evidence="2" type="ORF">LCGC14_2018690</name>
</gene>
<comment type="caution">
    <text evidence="2">The sequence shown here is derived from an EMBL/GenBank/DDBJ whole genome shotgun (WGS) entry which is preliminary data.</text>
</comment>
<proteinExistence type="predicted"/>
<evidence type="ECO:0000256" key="1">
    <source>
        <dbReference type="SAM" id="MobiDB-lite"/>
    </source>
</evidence>
<name>A0A0F9FKN4_9ZZZZ</name>
<feature type="region of interest" description="Disordered" evidence="1">
    <location>
        <begin position="42"/>
        <end position="76"/>
    </location>
</feature>
<dbReference type="EMBL" id="LAZR01023280">
    <property type="protein sequence ID" value="KKL79051.1"/>
    <property type="molecule type" value="Genomic_DNA"/>
</dbReference>